<evidence type="ECO:0000256" key="1">
    <source>
        <dbReference type="SAM" id="MobiDB-lite"/>
    </source>
</evidence>
<feature type="compositionally biased region" description="Basic and acidic residues" evidence="1">
    <location>
        <begin position="1"/>
        <end position="17"/>
    </location>
</feature>
<sequence length="315" mass="35490">MGEADKRKGKTLLESHSKHQMLTSRPKIRTTSTSSTKGRSDSCQGCKHSHLPHSSRCALDWVLCESLPTAIPVFDVGEIVENVRVSRSVSPGPFLHDYSSKETRGSSMSSNCSGVFELSSSPHRSNNHLEAIWIEQLHNHHHNQLKPGASGPLQKTVSYLRNKLDGAMSTGQLYPSREEVRQWETDFEALITHKFGCALFRDYLKKELSDENIDFWVECEEFKRMKEGKKETQKKAQEIFNTYVKDQAPREVNLDSATKAATKAAFEGGCGPDAFSLAQSRIQQLMEKDSYRRFLKDIMFTDLLNGAIENGSSDK</sequence>
<evidence type="ECO:0000313" key="3">
    <source>
        <dbReference type="Proteomes" id="UP000887575"/>
    </source>
</evidence>
<organism evidence="3 4">
    <name type="scientific">Mesorhabditis belari</name>
    <dbReference type="NCBI Taxonomy" id="2138241"/>
    <lineage>
        <taxon>Eukaryota</taxon>
        <taxon>Metazoa</taxon>
        <taxon>Ecdysozoa</taxon>
        <taxon>Nematoda</taxon>
        <taxon>Chromadorea</taxon>
        <taxon>Rhabditida</taxon>
        <taxon>Rhabditina</taxon>
        <taxon>Rhabditomorpha</taxon>
        <taxon>Rhabditoidea</taxon>
        <taxon>Rhabditidae</taxon>
        <taxon>Mesorhabditinae</taxon>
        <taxon>Mesorhabditis</taxon>
    </lineage>
</organism>
<dbReference type="AlphaFoldDB" id="A0AAF3J2K0"/>
<dbReference type="Proteomes" id="UP000887575">
    <property type="component" value="Unassembled WGS sequence"/>
</dbReference>
<dbReference type="WBParaSite" id="MBELARI_LOCUS12233.2">
    <property type="protein sequence ID" value="MBELARI_LOCUS12233.2"/>
    <property type="gene ID" value="MBELARI_LOCUS12233"/>
</dbReference>
<dbReference type="PROSITE" id="PS50132">
    <property type="entry name" value="RGS"/>
    <property type="match status" value="1"/>
</dbReference>
<evidence type="ECO:0000313" key="4">
    <source>
        <dbReference type="WBParaSite" id="MBELARI_LOCUS12233.2"/>
    </source>
</evidence>
<dbReference type="PANTHER" id="PTHR10845">
    <property type="entry name" value="REGULATOR OF G PROTEIN SIGNALING"/>
    <property type="match status" value="1"/>
</dbReference>
<dbReference type="InterPro" id="IPR036305">
    <property type="entry name" value="RGS_sf"/>
</dbReference>
<name>A0AAF3J2K0_9BILA</name>
<evidence type="ECO:0000259" key="2">
    <source>
        <dbReference type="PROSITE" id="PS50132"/>
    </source>
</evidence>
<feature type="region of interest" description="Disordered" evidence="1">
    <location>
        <begin position="1"/>
        <end position="51"/>
    </location>
</feature>
<feature type="compositionally biased region" description="Low complexity" evidence="1">
    <location>
        <begin position="23"/>
        <end position="37"/>
    </location>
</feature>
<accession>A0AAF3J2K0</accession>
<reference evidence="4" key="1">
    <citation type="submission" date="2024-02" db="UniProtKB">
        <authorList>
            <consortium name="WormBaseParasite"/>
        </authorList>
    </citation>
    <scope>IDENTIFICATION</scope>
</reference>
<protein>
    <submittedName>
        <fullName evidence="4">C2 domain-containing protein</fullName>
    </submittedName>
</protein>
<dbReference type="SMART" id="SM00315">
    <property type="entry name" value="RGS"/>
    <property type="match status" value="1"/>
</dbReference>
<dbReference type="Pfam" id="PF00615">
    <property type="entry name" value="RGS"/>
    <property type="match status" value="1"/>
</dbReference>
<feature type="domain" description="RGS" evidence="2">
    <location>
        <begin position="186"/>
        <end position="304"/>
    </location>
</feature>
<dbReference type="InterPro" id="IPR016137">
    <property type="entry name" value="RGS"/>
</dbReference>
<dbReference type="SUPFAM" id="SSF48097">
    <property type="entry name" value="Regulator of G-protein signaling, RGS"/>
    <property type="match status" value="1"/>
</dbReference>
<dbReference type="PANTHER" id="PTHR10845:SF259">
    <property type="entry name" value="RGS DOMAIN-CONTAINING PROTEIN-RELATED"/>
    <property type="match status" value="1"/>
</dbReference>
<keyword evidence="3" id="KW-1185">Reference proteome</keyword>
<proteinExistence type="predicted"/>
<dbReference type="InterPro" id="IPR044926">
    <property type="entry name" value="RGS_subdomain_2"/>
</dbReference>
<dbReference type="PRINTS" id="PR01301">
    <property type="entry name" value="RGSPROTEIN"/>
</dbReference>
<dbReference type="Gene3D" id="1.10.167.10">
    <property type="entry name" value="Regulator of G-protein Signalling 4, domain 2"/>
    <property type="match status" value="1"/>
</dbReference>
<dbReference type="FunFam" id="1.10.167.10:FF:000001">
    <property type="entry name" value="Putative regulator of g-protein signaling 12"/>
    <property type="match status" value="1"/>
</dbReference>